<gene>
    <name evidence="2" type="ORF">IDM48_00930</name>
</gene>
<evidence type="ECO:0000256" key="1">
    <source>
        <dbReference type="SAM" id="MobiDB-lite"/>
    </source>
</evidence>
<dbReference type="RefSeq" id="WP_190617645.1">
    <property type="nucleotide sequence ID" value="NZ_CP061538.1"/>
</dbReference>
<dbReference type="KEGG" id="rama:IDM48_00930"/>
<dbReference type="Proteomes" id="UP000516421">
    <property type="component" value="Chromosome"/>
</dbReference>
<dbReference type="AlphaFoldDB" id="A0A7H2BK61"/>
<dbReference type="EMBL" id="CP061538">
    <property type="protein sequence ID" value="QNV40057.1"/>
    <property type="molecule type" value="Genomic_DNA"/>
</dbReference>
<evidence type="ECO:0000313" key="2">
    <source>
        <dbReference type="EMBL" id="QNV40057.1"/>
    </source>
</evidence>
<feature type="region of interest" description="Disordered" evidence="1">
    <location>
        <begin position="99"/>
        <end position="122"/>
    </location>
</feature>
<keyword evidence="3" id="KW-1185">Reference proteome</keyword>
<sequence length="165" mass="18505">MNTFTVTLEGLTSEALTRRLESAGIQLNTHAQTLLEPKFFDFSKTGKYRVQLVTVADLGFTEPANLPAIYRRIRERGFALCPLELAPYLRLSWRTQPTSRNSTLTGQHKSPDSAVNVSTPPLSSDPYVPKGFYLRNVDGTLWLRGYICDDEHENALDTVFAVLPT</sequence>
<reference evidence="2 3" key="1">
    <citation type="submission" date="2020-09" db="EMBL/GenBank/DDBJ databases">
        <title>Investigation of environmental microbe.</title>
        <authorList>
            <person name="Ou Y."/>
            <person name="Kang Q."/>
        </authorList>
    </citation>
    <scope>NUCLEOTIDE SEQUENCE [LARGE SCALE GENOMIC DNA]</scope>
    <source>
        <strain evidence="2 3">KJZ-9</strain>
    </source>
</reference>
<protein>
    <recommendedName>
        <fullName evidence="4">Helicase</fullName>
    </recommendedName>
</protein>
<name>A0A7H2BK61_9MICC</name>
<accession>A0A7H2BK61</accession>
<evidence type="ECO:0008006" key="4">
    <source>
        <dbReference type="Google" id="ProtNLM"/>
    </source>
</evidence>
<organism evidence="2 3">
    <name type="scientific">Rothia amarae</name>
    <dbReference type="NCBI Taxonomy" id="169480"/>
    <lineage>
        <taxon>Bacteria</taxon>
        <taxon>Bacillati</taxon>
        <taxon>Actinomycetota</taxon>
        <taxon>Actinomycetes</taxon>
        <taxon>Micrococcales</taxon>
        <taxon>Micrococcaceae</taxon>
        <taxon>Rothia</taxon>
    </lineage>
</organism>
<proteinExistence type="predicted"/>
<evidence type="ECO:0000313" key="3">
    <source>
        <dbReference type="Proteomes" id="UP000516421"/>
    </source>
</evidence>